<reference evidence="1 2" key="1">
    <citation type="submission" date="2007-08" db="EMBL/GenBank/DDBJ databases">
        <authorList>
            <person name="Fulton L."/>
            <person name="Clifton S."/>
            <person name="Fulton B."/>
            <person name="Xu J."/>
            <person name="Minx P."/>
            <person name="Pepin K.H."/>
            <person name="Johnson M."/>
            <person name="Thiruvilangam P."/>
            <person name="Bhonagiri V."/>
            <person name="Nash W.E."/>
            <person name="Mardis E.R."/>
            <person name="Wilson R.K."/>
        </authorList>
    </citation>
    <scope>NUCLEOTIDE SEQUENCE [LARGE SCALE GENOMIC DNA]</scope>
    <source>
        <strain evidence="2">ATCC BAA-613 / DSM 15670 / CCUG 46953 / JCM 12243 / WAL 16351</strain>
    </source>
</reference>
<evidence type="ECO:0000313" key="2">
    <source>
        <dbReference type="Proteomes" id="UP000005396"/>
    </source>
</evidence>
<dbReference type="PaxDb" id="411902-CLOBOL_06690"/>
<proteinExistence type="predicted"/>
<dbReference type="EMBL" id="ABCC02000057">
    <property type="protein sequence ID" value="EDP13058.1"/>
    <property type="molecule type" value="Genomic_DNA"/>
</dbReference>
<gene>
    <name evidence="1" type="ORF">CLOBOL_06690</name>
</gene>
<reference evidence="1 2" key="2">
    <citation type="submission" date="2007-09" db="EMBL/GenBank/DDBJ databases">
        <title>Draft genome sequence of Clostridium bolteae (ATCC BAA-613).</title>
        <authorList>
            <person name="Sudarsanam P."/>
            <person name="Ley R."/>
            <person name="Guruge J."/>
            <person name="Turnbaugh P.J."/>
            <person name="Mahowald M."/>
            <person name="Liep D."/>
            <person name="Gordon J."/>
        </authorList>
    </citation>
    <scope>NUCLEOTIDE SEQUENCE [LARGE SCALE GENOMIC DNA]</scope>
    <source>
        <strain evidence="2">ATCC BAA-613 / DSM 15670 / CCUG 46953 / JCM 12243 / WAL 16351</strain>
    </source>
</reference>
<name>A8S3Q1_ENTBW</name>
<accession>A8S3Q1</accession>
<sequence length="37" mass="3939">MDINGVCHIVFCGRLEACFRGQTVVSIACPCSVLAKP</sequence>
<dbReference type="Proteomes" id="UP000005396">
    <property type="component" value="Unassembled WGS sequence"/>
</dbReference>
<comment type="caution">
    <text evidence="1">The sequence shown here is derived from an EMBL/GenBank/DDBJ whole genome shotgun (WGS) entry which is preliminary data.</text>
</comment>
<dbReference type="AlphaFoldDB" id="A8S3Q1"/>
<protein>
    <submittedName>
        <fullName evidence="1">Uncharacterized protein</fullName>
    </submittedName>
</protein>
<organism evidence="1 2">
    <name type="scientific">Enterocloster bolteae (strain ATCC BAA-613 / DSM 15670 / CCUG 46953 / JCM 12243 / WAL 16351)</name>
    <name type="common">Clostridium bolteae</name>
    <dbReference type="NCBI Taxonomy" id="411902"/>
    <lineage>
        <taxon>Bacteria</taxon>
        <taxon>Bacillati</taxon>
        <taxon>Bacillota</taxon>
        <taxon>Clostridia</taxon>
        <taxon>Lachnospirales</taxon>
        <taxon>Lachnospiraceae</taxon>
        <taxon>Enterocloster</taxon>
    </lineage>
</organism>
<evidence type="ECO:0000313" key="1">
    <source>
        <dbReference type="EMBL" id="EDP13058.1"/>
    </source>
</evidence>
<dbReference type="HOGENOM" id="CLU_3342209_0_0_9"/>